<proteinExistence type="predicted"/>
<protein>
    <submittedName>
        <fullName evidence="1">Uncharacterized protein</fullName>
    </submittedName>
</protein>
<organism evidence="1">
    <name type="scientific">Salix viminalis</name>
    <name type="common">Common osier</name>
    <name type="synonym">Basket willow</name>
    <dbReference type="NCBI Taxonomy" id="40686"/>
    <lineage>
        <taxon>Eukaryota</taxon>
        <taxon>Viridiplantae</taxon>
        <taxon>Streptophyta</taxon>
        <taxon>Embryophyta</taxon>
        <taxon>Tracheophyta</taxon>
        <taxon>Spermatophyta</taxon>
        <taxon>Magnoliopsida</taxon>
        <taxon>eudicotyledons</taxon>
        <taxon>Gunneridae</taxon>
        <taxon>Pentapetalae</taxon>
        <taxon>rosids</taxon>
        <taxon>fabids</taxon>
        <taxon>Malpighiales</taxon>
        <taxon>Salicaceae</taxon>
        <taxon>Saliceae</taxon>
        <taxon>Salix</taxon>
    </lineage>
</organism>
<accession>A0A6N2NJ06</accession>
<dbReference type="PANTHER" id="PTHR11764">
    <property type="entry name" value="TERPENE CYCLASE/MUTASE FAMILY MEMBER"/>
    <property type="match status" value="1"/>
</dbReference>
<dbReference type="SUPFAM" id="SSF48239">
    <property type="entry name" value="Terpenoid cyclases/Protein prenyltransferases"/>
    <property type="match status" value="1"/>
</dbReference>
<evidence type="ECO:0000313" key="1">
    <source>
        <dbReference type="EMBL" id="VFU66092.1"/>
    </source>
</evidence>
<dbReference type="PANTHER" id="PTHR11764:SF55">
    <property type="entry name" value="TERPENE CYCLASE_MUTASE FAMILY MEMBER"/>
    <property type="match status" value="1"/>
</dbReference>
<reference evidence="1" key="1">
    <citation type="submission" date="2019-03" db="EMBL/GenBank/DDBJ databases">
        <authorList>
            <person name="Mank J."/>
            <person name="Almeida P."/>
        </authorList>
    </citation>
    <scope>NUCLEOTIDE SEQUENCE</scope>
    <source>
        <strain evidence="1">78183</strain>
    </source>
</reference>
<dbReference type="InterPro" id="IPR018333">
    <property type="entry name" value="Squalene_cyclase"/>
</dbReference>
<dbReference type="InterPro" id="IPR008930">
    <property type="entry name" value="Terpenoid_cyclase/PrenylTrfase"/>
</dbReference>
<dbReference type="GO" id="GO:0016104">
    <property type="term" value="P:triterpenoid biosynthetic process"/>
    <property type="evidence" value="ECO:0007669"/>
    <property type="project" value="InterPro"/>
</dbReference>
<dbReference type="Gene3D" id="1.50.10.20">
    <property type="match status" value="1"/>
</dbReference>
<dbReference type="GO" id="GO:0005811">
    <property type="term" value="C:lipid droplet"/>
    <property type="evidence" value="ECO:0007669"/>
    <property type="project" value="InterPro"/>
</dbReference>
<name>A0A6N2NJ06_SALVM</name>
<dbReference type="AlphaFoldDB" id="A0A6N2NJ06"/>
<sequence length="150" mass="17376">MLSFYRVICSRPLIGSEHCAVHITSNQTPTLSKSLNERVFVIAKDLYKPHSLTENVLSSVLYYFVEPLSTLWPFSKLREKALARAMRLIRYEDEHTGYLTHASVEKSLNMIANWAEDPTQDALKRTCSKYQLKLMLTNLQKIEQIAGKRW</sequence>
<dbReference type="GO" id="GO:0042300">
    <property type="term" value="F:beta-amyrin synthase activity"/>
    <property type="evidence" value="ECO:0007669"/>
    <property type="project" value="TreeGrafter"/>
</dbReference>
<dbReference type="EMBL" id="CAADRP010002325">
    <property type="protein sequence ID" value="VFU66092.1"/>
    <property type="molecule type" value="Genomic_DNA"/>
</dbReference>
<gene>
    <name evidence="1" type="ORF">SVIM_LOCUS510734</name>
</gene>